<dbReference type="Pfam" id="PF13810">
    <property type="entry name" value="DUF4185"/>
    <property type="match status" value="1"/>
</dbReference>
<feature type="transmembrane region" description="Helical" evidence="1">
    <location>
        <begin position="21"/>
        <end position="43"/>
    </location>
</feature>
<sequence>MSEDQESGAELSRRQFLRRTAVAGAVVTVGLGASLPVAAAAAVPQDTPSTFFSTVSIEESGTYAAPGSDGDLWANCWADDDSTYAANGDGRGFSDQPFKDIVMNRIDGTPESGLSGVKLAEADQIGTVWGDPTQYNRKPTGMVCVDGVLYVAVQDLKSGANAFDDVPNASISRSDDHGRTWQKTSQPMFTDHRFTTIFFLDFGKDSRNAGYALGPLDAGFVYAYGLDWNWRDSNTNTVPDPVDVYLARVPRHAVQQRSQWEFFTGTRNHRPTWSRKIQDKVAVLHDPTRRFTQPLPGKSGDLTVISQGGVLYNRPLDRYIYTSWTDPTFEFYESPTPWGPWKRFLSHDFGLVEWYEMGDRTHTPKNGGYATTIPSKYVSHDGQLMWVQSNWWKAPVPTPEANYNFNLRRLRVTPYRPTIPVNHPNSHDNLARSGADVTPIQVSAHYAHSSYYNDGDRTRSEDSYDGAVKSLDFWGYAFSRSYRMNRLVYTTGTMFPDGGWFASGPRVQVRQNFDWVDVRHLRITPDYPHSSSAGANVPYTISFETTWGDGVRVVGQPGGASTFTSIAELEVYLDN</sequence>
<reference evidence="3 4" key="1">
    <citation type="journal article" date="2019" name="Int. J. Syst. Evol. Microbiol.">
        <title>The Global Catalogue of Microorganisms (GCM) 10K type strain sequencing project: providing services to taxonomists for standard genome sequencing and annotation.</title>
        <authorList>
            <consortium name="The Broad Institute Genomics Platform"/>
            <consortium name="The Broad Institute Genome Sequencing Center for Infectious Disease"/>
            <person name="Wu L."/>
            <person name="Ma J."/>
        </authorList>
    </citation>
    <scope>NUCLEOTIDE SEQUENCE [LARGE SCALE GENOMIC DNA]</scope>
    <source>
        <strain evidence="3 4">JCM 14718</strain>
    </source>
</reference>
<feature type="domain" description="DUF4185" evidence="2">
    <location>
        <begin position="130"/>
        <end position="392"/>
    </location>
</feature>
<keyword evidence="1" id="KW-0472">Membrane</keyword>
<dbReference type="Proteomes" id="UP001500618">
    <property type="component" value="Unassembled WGS sequence"/>
</dbReference>
<gene>
    <name evidence="3" type="ORF">GCM10009765_37040</name>
</gene>
<evidence type="ECO:0000256" key="1">
    <source>
        <dbReference type="SAM" id="Phobius"/>
    </source>
</evidence>
<dbReference type="InterPro" id="IPR006311">
    <property type="entry name" value="TAT_signal"/>
</dbReference>
<dbReference type="InterPro" id="IPR025442">
    <property type="entry name" value="DUF4185"/>
</dbReference>
<dbReference type="EMBL" id="BAAANY010000012">
    <property type="protein sequence ID" value="GAA1684237.1"/>
    <property type="molecule type" value="Genomic_DNA"/>
</dbReference>
<dbReference type="InterPro" id="IPR019546">
    <property type="entry name" value="TAT_signal_bac_arc"/>
</dbReference>
<dbReference type="NCBIfam" id="TIGR01409">
    <property type="entry name" value="TAT_signal_seq"/>
    <property type="match status" value="1"/>
</dbReference>
<accession>A0ABN2H9S9</accession>
<keyword evidence="4" id="KW-1185">Reference proteome</keyword>
<evidence type="ECO:0000259" key="2">
    <source>
        <dbReference type="Pfam" id="PF13810"/>
    </source>
</evidence>
<keyword evidence="1" id="KW-0812">Transmembrane</keyword>
<dbReference type="RefSeq" id="WP_163571874.1">
    <property type="nucleotide sequence ID" value="NZ_BAAANY010000012.1"/>
</dbReference>
<comment type="caution">
    <text evidence="3">The sequence shown here is derived from an EMBL/GenBank/DDBJ whole genome shotgun (WGS) entry which is preliminary data.</text>
</comment>
<protein>
    <recommendedName>
        <fullName evidence="2">DUF4185 domain-containing protein</fullName>
    </recommendedName>
</protein>
<proteinExistence type="predicted"/>
<keyword evidence="1" id="KW-1133">Transmembrane helix</keyword>
<name>A0ABN2H9S9_9ACTN</name>
<organism evidence="3 4">
    <name type="scientific">Fodinicola feengrottensis</name>
    <dbReference type="NCBI Taxonomy" id="435914"/>
    <lineage>
        <taxon>Bacteria</taxon>
        <taxon>Bacillati</taxon>
        <taxon>Actinomycetota</taxon>
        <taxon>Actinomycetes</taxon>
        <taxon>Mycobacteriales</taxon>
        <taxon>Fodinicola</taxon>
    </lineage>
</organism>
<dbReference type="PROSITE" id="PS51318">
    <property type="entry name" value="TAT"/>
    <property type="match status" value="1"/>
</dbReference>
<evidence type="ECO:0000313" key="3">
    <source>
        <dbReference type="EMBL" id="GAA1684237.1"/>
    </source>
</evidence>
<evidence type="ECO:0000313" key="4">
    <source>
        <dbReference type="Proteomes" id="UP001500618"/>
    </source>
</evidence>